<dbReference type="PROSITE" id="PS00201">
    <property type="entry name" value="FLAVODOXIN"/>
    <property type="match status" value="1"/>
</dbReference>
<gene>
    <name evidence="2" type="ORF">SAMN05216508_12620</name>
</gene>
<evidence type="ECO:0000313" key="2">
    <source>
        <dbReference type="EMBL" id="SFU65386.1"/>
    </source>
</evidence>
<dbReference type="RefSeq" id="WP_177207450.1">
    <property type="nucleotide sequence ID" value="NZ_FOWF01000029.1"/>
</dbReference>
<dbReference type="EMBL" id="FPBT01000026">
    <property type="protein sequence ID" value="SFU65386.1"/>
    <property type="molecule type" value="Genomic_DNA"/>
</dbReference>
<name>A0A1I7HY21_9FIRM</name>
<dbReference type="AlphaFoldDB" id="A0A1I7HY21"/>
<sequence length="205" mass="23803">MKFGKKTIRSSADIPYDPERSDTLIIYRSRKGSTLEYAKWIQESLDCDIAPFDRKYLGYSILYRNVILLSWLRSSEIVGLKLIRQNHLRFLLPEKHVILGVTGIAEPSKSYEKYIREINFGLGFDYASLHLLPGRMDVDHQGASDRFMIRAFEKSQYDGMTKQEAEVFRDRMTRGWDGVSRQACLGIIQEIQSIRKEEKNDPDGE</sequence>
<keyword evidence="3" id="KW-1185">Reference proteome</keyword>
<dbReference type="Proteomes" id="UP000198817">
    <property type="component" value="Unassembled WGS sequence"/>
</dbReference>
<evidence type="ECO:0000313" key="3">
    <source>
        <dbReference type="Proteomes" id="UP000198817"/>
    </source>
</evidence>
<organism evidence="2 3">
    <name type="scientific">Eubacterium pyruvativorans</name>
    <dbReference type="NCBI Taxonomy" id="155865"/>
    <lineage>
        <taxon>Bacteria</taxon>
        <taxon>Bacillati</taxon>
        <taxon>Bacillota</taxon>
        <taxon>Clostridia</taxon>
        <taxon>Eubacteriales</taxon>
        <taxon>Eubacteriaceae</taxon>
        <taxon>Eubacterium</taxon>
    </lineage>
</organism>
<accession>A0A1I7HY21</accession>
<protein>
    <submittedName>
        <fullName evidence="2">Flavodoxin domain-containing protein</fullName>
    </submittedName>
</protein>
<feature type="domain" description="Flavodoxin" evidence="1">
    <location>
        <begin position="24"/>
        <end position="156"/>
    </location>
</feature>
<dbReference type="GO" id="GO:0010181">
    <property type="term" value="F:FMN binding"/>
    <property type="evidence" value="ECO:0007669"/>
    <property type="project" value="InterPro"/>
</dbReference>
<proteinExistence type="predicted"/>
<dbReference type="InterPro" id="IPR001226">
    <property type="entry name" value="Flavodoxin_CS"/>
</dbReference>
<evidence type="ECO:0000259" key="1">
    <source>
        <dbReference type="Pfam" id="PF12724"/>
    </source>
</evidence>
<dbReference type="GO" id="GO:0009055">
    <property type="term" value="F:electron transfer activity"/>
    <property type="evidence" value="ECO:0007669"/>
    <property type="project" value="InterPro"/>
</dbReference>
<dbReference type="InterPro" id="IPR026816">
    <property type="entry name" value="Flavodoxin_dom"/>
</dbReference>
<dbReference type="Pfam" id="PF12724">
    <property type="entry name" value="Flavodoxin_5"/>
    <property type="match status" value="1"/>
</dbReference>
<reference evidence="2 3" key="1">
    <citation type="submission" date="2016-10" db="EMBL/GenBank/DDBJ databases">
        <authorList>
            <person name="de Groot N.N."/>
        </authorList>
    </citation>
    <scope>NUCLEOTIDE SEQUENCE [LARGE SCALE GENOMIC DNA]</scope>
    <source>
        <strain evidence="2 3">KHGC13</strain>
    </source>
</reference>